<evidence type="ECO:0000256" key="10">
    <source>
        <dbReference type="ARBA" id="ARBA00023295"/>
    </source>
</evidence>
<evidence type="ECO:0000259" key="14">
    <source>
        <dbReference type="PROSITE" id="PS51910"/>
    </source>
</evidence>
<keyword evidence="7" id="KW-0146">Chitin degradation</keyword>
<dbReference type="GO" id="GO:0000272">
    <property type="term" value="P:polysaccharide catabolic process"/>
    <property type="evidence" value="ECO:0007669"/>
    <property type="project" value="UniProtKB-KW"/>
</dbReference>
<dbReference type="InterPro" id="IPR001223">
    <property type="entry name" value="Glyco_hydro18_cat"/>
</dbReference>
<dbReference type="Pfam" id="PF00704">
    <property type="entry name" value="Glyco_hydro_18"/>
    <property type="match status" value="1"/>
</dbReference>
<protein>
    <recommendedName>
        <fullName evidence="12">Acidic endochitinase</fullName>
        <ecNumber evidence="4">3.2.1.14</ecNumber>
    </recommendedName>
</protein>
<feature type="domain" description="GH18" evidence="14">
    <location>
        <begin position="29"/>
        <end position="304"/>
    </location>
</feature>
<dbReference type="GO" id="GO:0006032">
    <property type="term" value="P:chitin catabolic process"/>
    <property type="evidence" value="ECO:0007669"/>
    <property type="project" value="UniProtKB-KW"/>
</dbReference>
<dbReference type="PANTHER" id="PTHR45708:SF31">
    <property type="entry name" value="III ACIDIC ENDOCHITINASE, PUTATIVE-RELATED"/>
    <property type="match status" value="1"/>
</dbReference>
<evidence type="ECO:0000256" key="7">
    <source>
        <dbReference type="ARBA" id="ARBA00023024"/>
    </source>
</evidence>
<name>A0A445F657_GLYSO</name>
<dbReference type="CDD" id="cd02877">
    <property type="entry name" value="GH18_hevamine_XipI_class_III"/>
    <property type="match status" value="1"/>
</dbReference>
<dbReference type="PROSITE" id="PS51910">
    <property type="entry name" value="GH18_2"/>
    <property type="match status" value="1"/>
</dbReference>
<dbReference type="InterPro" id="IPR050542">
    <property type="entry name" value="Glycosyl_Hydrlase18_Chitinase"/>
</dbReference>
<evidence type="ECO:0000256" key="6">
    <source>
        <dbReference type="ARBA" id="ARBA00022801"/>
    </source>
</evidence>
<dbReference type="FunFam" id="3.20.20.80:FF:000015">
    <property type="entry name" value="Acidic endochitinase SE2"/>
    <property type="match status" value="1"/>
</dbReference>
<evidence type="ECO:0000256" key="1">
    <source>
        <dbReference type="ARBA" id="ARBA00000822"/>
    </source>
</evidence>
<evidence type="ECO:0000256" key="9">
    <source>
        <dbReference type="ARBA" id="ARBA00023277"/>
    </source>
</evidence>
<keyword evidence="5" id="KW-0964">Secreted</keyword>
<evidence type="ECO:0000256" key="13">
    <source>
        <dbReference type="SAM" id="SignalP"/>
    </source>
</evidence>
<dbReference type="PANTHER" id="PTHR45708">
    <property type="entry name" value="ENDOCHITINASE"/>
    <property type="match status" value="1"/>
</dbReference>
<dbReference type="InterPro" id="IPR045321">
    <property type="entry name" value="Cts1-like"/>
</dbReference>
<keyword evidence="9" id="KW-0119">Carbohydrate metabolism</keyword>
<evidence type="ECO:0000313" key="15">
    <source>
        <dbReference type="EMBL" id="RZB44239.1"/>
    </source>
</evidence>
<evidence type="ECO:0000256" key="5">
    <source>
        <dbReference type="ARBA" id="ARBA00022525"/>
    </source>
</evidence>
<evidence type="ECO:0000256" key="12">
    <source>
        <dbReference type="ARBA" id="ARBA00073139"/>
    </source>
</evidence>
<dbReference type="SUPFAM" id="SSF51445">
    <property type="entry name" value="(Trans)glycosidases"/>
    <property type="match status" value="1"/>
</dbReference>
<evidence type="ECO:0000256" key="11">
    <source>
        <dbReference type="ARBA" id="ARBA00023326"/>
    </source>
</evidence>
<keyword evidence="8" id="KW-1015">Disulfide bond</keyword>
<dbReference type="GO" id="GO:0005576">
    <property type="term" value="C:extracellular region"/>
    <property type="evidence" value="ECO:0007669"/>
    <property type="project" value="UniProtKB-SubCell"/>
</dbReference>
<dbReference type="Gene3D" id="3.20.20.80">
    <property type="entry name" value="Glycosidases"/>
    <property type="match status" value="1"/>
</dbReference>
<feature type="chain" id="PRO_5019324134" description="Acidic endochitinase" evidence="13">
    <location>
        <begin position="26"/>
        <end position="333"/>
    </location>
</feature>
<dbReference type="AlphaFoldDB" id="A0A445F657"/>
<dbReference type="Proteomes" id="UP000289340">
    <property type="component" value="Chromosome 20"/>
</dbReference>
<keyword evidence="6" id="KW-0378">Hydrolase</keyword>
<dbReference type="EC" id="3.2.1.14" evidence="4"/>
<accession>A0A445F657</accession>
<evidence type="ECO:0000256" key="2">
    <source>
        <dbReference type="ARBA" id="ARBA00004239"/>
    </source>
</evidence>
<evidence type="ECO:0000256" key="4">
    <source>
        <dbReference type="ARBA" id="ARBA00012729"/>
    </source>
</evidence>
<evidence type="ECO:0000256" key="3">
    <source>
        <dbReference type="ARBA" id="ARBA00009121"/>
    </source>
</evidence>
<reference evidence="15 16" key="1">
    <citation type="submission" date="2018-09" db="EMBL/GenBank/DDBJ databases">
        <title>A high-quality reference genome of wild soybean provides a powerful tool to mine soybean genomes.</title>
        <authorList>
            <person name="Xie M."/>
            <person name="Chung C.Y.L."/>
            <person name="Li M.-W."/>
            <person name="Wong F.-L."/>
            <person name="Chan T.-F."/>
            <person name="Lam H.-M."/>
        </authorList>
    </citation>
    <scope>NUCLEOTIDE SEQUENCE [LARGE SCALE GENOMIC DNA]</scope>
    <source>
        <strain evidence="16">cv. W05</strain>
        <tissue evidence="15">Hypocotyl of etiolated seedlings</tissue>
    </source>
</reference>
<comment type="similarity">
    <text evidence="3">Belongs to the glycosyl hydrolase 18 family. Chitinase class II subfamily.</text>
</comment>
<proteinExistence type="inferred from homology"/>
<dbReference type="Gramene" id="XM_028365113.1">
    <property type="protein sequence ID" value="XP_028220914.1"/>
    <property type="gene ID" value="LOC114402509"/>
</dbReference>
<keyword evidence="11" id="KW-0624">Polysaccharide degradation</keyword>
<dbReference type="SMR" id="A0A445F657"/>
<keyword evidence="10" id="KW-0326">Glycosidase</keyword>
<comment type="catalytic activity">
    <reaction evidence="1">
        <text>Random endo-hydrolysis of N-acetyl-beta-D-glucosaminide (1-&gt;4)-beta-linkages in chitin and chitodextrins.</text>
        <dbReference type="EC" id="3.2.1.14"/>
    </reaction>
</comment>
<gene>
    <name evidence="15" type="ORF">D0Y65_054319</name>
</gene>
<keyword evidence="13" id="KW-0732">Signal</keyword>
<dbReference type="GO" id="GO:0008843">
    <property type="term" value="F:endochitinase activity"/>
    <property type="evidence" value="ECO:0007669"/>
    <property type="project" value="UniProtKB-EC"/>
</dbReference>
<keyword evidence="16" id="KW-1185">Reference proteome</keyword>
<dbReference type="EMBL" id="QZWG01000020">
    <property type="protein sequence ID" value="RZB44239.1"/>
    <property type="molecule type" value="Genomic_DNA"/>
</dbReference>
<evidence type="ECO:0000313" key="16">
    <source>
        <dbReference type="Proteomes" id="UP000289340"/>
    </source>
</evidence>
<comment type="subcellular location">
    <subcellularLocation>
        <location evidence="2">Secreted</location>
        <location evidence="2">Extracellular space</location>
    </subcellularLocation>
</comment>
<feature type="signal peptide" evidence="13">
    <location>
        <begin position="1"/>
        <end position="25"/>
    </location>
</feature>
<evidence type="ECO:0000256" key="8">
    <source>
        <dbReference type="ARBA" id="ARBA00023157"/>
    </source>
</evidence>
<comment type="caution">
    <text evidence="15">The sequence shown here is derived from an EMBL/GenBank/DDBJ whole genome shotgun (WGS) entry which is preliminary data.</text>
</comment>
<sequence length="333" mass="37026">MASERQALMLILLTTFFFTIKPSQASTTGGITIYWGQNIDDGTLTSTCDTGNFEIVNLAFLNAFGCGITPSWNFAGHCGDWNPCSILEPQIQYCQQKGVKVFLSLGGAKGTYSLCSPEDAKEVANYLYQNFLSGKPGPLGSVTLEGIDFDIELGSNLYWGDLAKELDALRHQNDHYFYLSAAPQCFMPDYHLDNAIKTGLFDHVNVQFYNNPPCQYSPGNTQLLFNSWDDWTSNVLPNNSVFFGLPASPDAAPSGGYIPPQVLISEVLPYVKQASNYGGVMLWDRYHDVLNYHSDQIKDYVPKYAMRFVTAVSDAIYESVSAATHRILQKKPY</sequence>
<organism evidence="15 16">
    <name type="scientific">Glycine soja</name>
    <name type="common">Wild soybean</name>
    <dbReference type="NCBI Taxonomy" id="3848"/>
    <lineage>
        <taxon>Eukaryota</taxon>
        <taxon>Viridiplantae</taxon>
        <taxon>Streptophyta</taxon>
        <taxon>Embryophyta</taxon>
        <taxon>Tracheophyta</taxon>
        <taxon>Spermatophyta</taxon>
        <taxon>Magnoliopsida</taxon>
        <taxon>eudicotyledons</taxon>
        <taxon>Gunneridae</taxon>
        <taxon>Pentapetalae</taxon>
        <taxon>rosids</taxon>
        <taxon>fabids</taxon>
        <taxon>Fabales</taxon>
        <taxon>Fabaceae</taxon>
        <taxon>Papilionoideae</taxon>
        <taxon>50 kb inversion clade</taxon>
        <taxon>NPAAA clade</taxon>
        <taxon>indigoferoid/millettioid clade</taxon>
        <taxon>Phaseoleae</taxon>
        <taxon>Glycine</taxon>
        <taxon>Glycine subgen. Soja</taxon>
    </lineage>
</organism>
<dbReference type="InterPro" id="IPR017853">
    <property type="entry name" value="GH"/>
</dbReference>